<keyword evidence="3" id="KW-1185">Reference proteome</keyword>
<gene>
    <name evidence="2" type="ORF">P153DRAFT_372404</name>
</gene>
<evidence type="ECO:0000256" key="1">
    <source>
        <dbReference type="SAM" id="MobiDB-lite"/>
    </source>
</evidence>
<feature type="compositionally biased region" description="Low complexity" evidence="1">
    <location>
        <begin position="84"/>
        <end position="103"/>
    </location>
</feature>
<evidence type="ECO:0000313" key="2">
    <source>
        <dbReference type="EMBL" id="KAF2133852.1"/>
    </source>
</evidence>
<organism evidence="2 3">
    <name type="scientific">Dothidotthia symphoricarpi CBS 119687</name>
    <dbReference type="NCBI Taxonomy" id="1392245"/>
    <lineage>
        <taxon>Eukaryota</taxon>
        <taxon>Fungi</taxon>
        <taxon>Dikarya</taxon>
        <taxon>Ascomycota</taxon>
        <taxon>Pezizomycotina</taxon>
        <taxon>Dothideomycetes</taxon>
        <taxon>Pleosporomycetidae</taxon>
        <taxon>Pleosporales</taxon>
        <taxon>Dothidotthiaceae</taxon>
        <taxon>Dothidotthia</taxon>
    </lineage>
</organism>
<sequence length="188" mass="20650">MADSTVLSEPFPPLLDSTTPIHEFASSPLATPYEESSPKYDEPLYTEINIPLPHIRSPPPKPISTPFSPPPSASLSPPPRGRSRSTTLSSLSPFRRSSSSTVRTSDEQSRHSEEWPRIRKDIVKSREIAAAMNLGHRNKRTRSGTIDALAVVPAVLILSAELFTPGQDDQEQKSRKDSGVGRWGDGIR</sequence>
<dbReference type="GeneID" id="54409823"/>
<feature type="region of interest" description="Disordered" evidence="1">
    <location>
        <begin position="1"/>
        <end position="122"/>
    </location>
</feature>
<feature type="compositionally biased region" description="Basic and acidic residues" evidence="1">
    <location>
        <begin position="170"/>
        <end position="188"/>
    </location>
</feature>
<dbReference type="OrthoDB" id="3799784at2759"/>
<evidence type="ECO:0000313" key="3">
    <source>
        <dbReference type="Proteomes" id="UP000799771"/>
    </source>
</evidence>
<dbReference type="Proteomes" id="UP000799771">
    <property type="component" value="Unassembled WGS sequence"/>
</dbReference>
<dbReference type="EMBL" id="ML977498">
    <property type="protein sequence ID" value="KAF2133852.1"/>
    <property type="molecule type" value="Genomic_DNA"/>
</dbReference>
<feature type="region of interest" description="Disordered" evidence="1">
    <location>
        <begin position="163"/>
        <end position="188"/>
    </location>
</feature>
<feature type="compositionally biased region" description="Basic and acidic residues" evidence="1">
    <location>
        <begin position="104"/>
        <end position="122"/>
    </location>
</feature>
<name>A0A6A6APD2_9PLEO</name>
<protein>
    <submittedName>
        <fullName evidence="2">Uncharacterized protein</fullName>
    </submittedName>
</protein>
<dbReference type="AlphaFoldDB" id="A0A6A6APD2"/>
<feature type="compositionally biased region" description="Pro residues" evidence="1">
    <location>
        <begin position="56"/>
        <end position="80"/>
    </location>
</feature>
<reference evidence="2" key="1">
    <citation type="journal article" date="2020" name="Stud. Mycol.">
        <title>101 Dothideomycetes genomes: a test case for predicting lifestyles and emergence of pathogens.</title>
        <authorList>
            <person name="Haridas S."/>
            <person name="Albert R."/>
            <person name="Binder M."/>
            <person name="Bloem J."/>
            <person name="Labutti K."/>
            <person name="Salamov A."/>
            <person name="Andreopoulos B."/>
            <person name="Baker S."/>
            <person name="Barry K."/>
            <person name="Bills G."/>
            <person name="Bluhm B."/>
            <person name="Cannon C."/>
            <person name="Castanera R."/>
            <person name="Culley D."/>
            <person name="Daum C."/>
            <person name="Ezra D."/>
            <person name="Gonzalez J."/>
            <person name="Henrissat B."/>
            <person name="Kuo A."/>
            <person name="Liang C."/>
            <person name="Lipzen A."/>
            <person name="Lutzoni F."/>
            <person name="Magnuson J."/>
            <person name="Mondo S."/>
            <person name="Nolan M."/>
            <person name="Ohm R."/>
            <person name="Pangilinan J."/>
            <person name="Park H.-J."/>
            <person name="Ramirez L."/>
            <person name="Alfaro M."/>
            <person name="Sun H."/>
            <person name="Tritt A."/>
            <person name="Yoshinaga Y."/>
            <person name="Zwiers L.-H."/>
            <person name="Turgeon B."/>
            <person name="Goodwin S."/>
            <person name="Spatafora J."/>
            <person name="Crous P."/>
            <person name="Grigoriev I."/>
        </authorList>
    </citation>
    <scope>NUCLEOTIDE SEQUENCE</scope>
    <source>
        <strain evidence="2">CBS 119687</strain>
    </source>
</reference>
<accession>A0A6A6APD2</accession>
<proteinExistence type="predicted"/>
<dbReference type="RefSeq" id="XP_033528239.1">
    <property type="nucleotide sequence ID" value="XM_033669391.1"/>
</dbReference>